<evidence type="ECO:0000313" key="1">
    <source>
        <dbReference type="EnsemblPlants" id="AVESA.00010b.r2.2CG0294230.1.CDS"/>
    </source>
</evidence>
<organism evidence="1 2">
    <name type="scientific">Avena sativa</name>
    <name type="common">Oat</name>
    <dbReference type="NCBI Taxonomy" id="4498"/>
    <lineage>
        <taxon>Eukaryota</taxon>
        <taxon>Viridiplantae</taxon>
        <taxon>Streptophyta</taxon>
        <taxon>Embryophyta</taxon>
        <taxon>Tracheophyta</taxon>
        <taxon>Spermatophyta</taxon>
        <taxon>Magnoliopsida</taxon>
        <taxon>Liliopsida</taxon>
        <taxon>Poales</taxon>
        <taxon>Poaceae</taxon>
        <taxon>BOP clade</taxon>
        <taxon>Pooideae</taxon>
        <taxon>Poodae</taxon>
        <taxon>Poeae</taxon>
        <taxon>Poeae Chloroplast Group 1 (Aveneae type)</taxon>
        <taxon>Aveninae</taxon>
        <taxon>Avena</taxon>
    </lineage>
</organism>
<accession>A0ACD5UPF2</accession>
<reference evidence="1" key="2">
    <citation type="submission" date="2025-09" db="UniProtKB">
        <authorList>
            <consortium name="EnsemblPlants"/>
        </authorList>
    </citation>
    <scope>IDENTIFICATION</scope>
</reference>
<name>A0ACD5UPF2_AVESA</name>
<reference evidence="1" key="1">
    <citation type="submission" date="2021-05" db="EMBL/GenBank/DDBJ databases">
        <authorList>
            <person name="Scholz U."/>
            <person name="Mascher M."/>
            <person name="Fiebig A."/>
        </authorList>
    </citation>
    <scope>NUCLEOTIDE SEQUENCE [LARGE SCALE GENOMIC DNA]</scope>
</reference>
<sequence length="330" mass="36502">MKVSASRLAACGFSLLLLVTGVECGGGKYHWYTMFMFGDSFVDTGNLPKTGGRSPLSRQWHWPYGTFNGGRSGNPIGRFSNYLVQSDVIGSVRSGIKHYCDPSGMTFAVGGAGVYDVPDRLPTLAQQICNFKRLIKDGTISKWHLADSVALVAISGNDYAHATNSSDMIGFIRNVTTEIAANVKRLQKLGVKKVLVNDLHPVGCTPWLSRTTNYTVCDARGNMAATFHNTYLRKSLANTRNVHILDLNTAFTKILSGKGSKLQHKLTPCCESFDPEGYCGQRGNKSERLYTVCTNPDQYFYWDSVHPTQAGWEAVMKQLQKPMLHFLTHN</sequence>
<protein>
    <submittedName>
        <fullName evidence="1">Uncharacterized protein</fullName>
    </submittedName>
</protein>
<evidence type="ECO:0000313" key="2">
    <source>
        <dbReference type="Proteomes" id="UP001732700"/>
    </source>
</evidence>
<dbReference type="Proteomes" id="UP001732700">
    <property type="component" value="Chromosome 2C"/>
</dbReference>
<dbReference type="EnsemblPlants" id="AVESA.00010b.r2.2CG0294230.1">
    <property type="protein sequence ID" value="AVESA.00010b.r2.2CG0294230.1.CDS"/>
    <property type="gene ID" value="AVESA.00010b.r2.2CG0294230"/>
</dbReference>
<proteinExistence type="predicted"/>
<keyword evidence="2" id="KW-1185">Reference proteome</keyword>